<accession>A0AA45R332</accession>
<dbReference type="Proteomes" id="UP000677152">
    <property type="component" value="Chromosome"/>
</dbReference>
<reference evidence="1" key="1">
    <citation type="submission" date="2021-04" db="EMBL/GenBank/DDBJ databases">
        <title>Genomic sequence of Actinosynnema pretiosum subsp. pretiosum ATCC 31280 (C-14919).</title>
        <authorList>
            <person name="Bai L."/>
            <person name="Wang X."/>
            <person name="Xiao Y."/>
        </authorList>
    </citation>
    <scope>NUCLEOTIDE SEQUENCE</scope>
    <source>
        <strain evidence="1">ATCC 31280</strain>
    </source>
</reference>
<name>A0AA45R332_9PSEU</name>
<proteinExistence type="predicted"/>
<evidence type="ECO:0000313" key="1">
    <source>
        <dbReference type="EMBL" id="QUF03422.1"/>
    </source>
</evidence>
<dbReference type="AlphaFoldDB" id="A0AA45R332"/>
<evidence type="ECO:0000313" key="2">
    <source>
        <dbReference type="Proteomes" id="UP000677152"/>
    </source>
</evidence>
<organism evidence="1 2">
    <name type="scientific">Actinosynnema pretiosum subsp. pretiosum</name>
    <dbReference type="NCBI Taxonomy" id="103721"/>
    <lineage>
        <taxon>Bacteria</taxon>
        <taxon>Bacillati</taxon>
        <taxon>Actinomycetota</taxon>
        <taxon>Actinomycetes</taxon>
        <taxon>Pseudonocardiales</taxon>
        <taxon>Pseudonocardiaceae</taxon>
        <taxon>Actinosynnema</taxon>
    </lineage>
</organism>
<sequence>MNPLAEEQRAGVMSSRPATIGELLEALGALAGEADRLAESAHVLRCAAARLVGAATAGSVGTAARRAEEAHLELEVALRDVRDALRPLPWTPSKDEDGRPMV</sequence>
<gene>
    <name evidence="1" type="ORF">KCV87_29080</name>
</gene>
<dbReference type="EMBL" id="CP073249">
    <property type="protein sequence ID" value="QUF03422.1"/>
    <property type="molecule type" value="Genomic_DNA"/>
</dbReference>
<protein>
    <submittedName>
        <fullName evidence="1">Uncharacterized protein</fullName>
    </submittedName>
</protein>